<organism evidence="2 3">
    <name type="scientific">Pantoea conspicua</name>
    <dbReference type="NCBI Taxonomy" id="472705"/>
    <lineage>
        <taxon>Bacteria</taxon>
        <taxon>Pseudomonadati</taxon>
        <taxon>Pseudomonadota</taxon>
        <taxon>Gammaproteobacteria</taxon>
        <taxon>Enterobacterales</taxon>
        <taxon>Erwiniaceae</taxon>
        <taxon>Pantoea</taxon>
    </lineage>
</organism>
<sequence>MNGIVKFIRGWLVFSVLWGVFMWFMSWQQQGKEPGLAILMSLYAGLIYQALVTMVARYKARRQQA</sequence>
<dbReference type="OrthoDB" id="7870117at2"/>
<dbReference type="Proteomes" id="UP000193933">
    <property type="component" value="Unassembled WGS sequence"/>
</dbReference>
<keyword evidence="1" id="KW-0472">Membrane</keyword>
<feature type="transmembrane region" description="Helical" evidence="1">
    <location>
        <begin position="36"/>
        <end position="56"/>
    </location>
</feature>
<feature type="transmembrane region" description="Helical" evidence="1">
    <location>
        <begin position="7"/>
        <end position="24"/>
    </location>
</feature>
<proteinExistence type="predicted"/>
<comment type="caution">
    <text evidence="2">The sequence shown here is derived from an EMBL/GenBank/DDBJ whole genome shotgun (WGS) entry which is preliminary data.</text>
</comment>
<accession>A0A1X1BU16</accession>
<reference evidence="2 3" key="1">
    <citation type="journal article" date="2017" name="Antonie Van Leeuwenhoek">
        <title>Phylogenomic resolution of the bacterial genus Pantoea and its relationship with Erwinia and Tatumella.</title>
        <authorList>
            <person name="Palmer M."/>
            <person name="Steenkamp E.T."/>
            <person name="Coetzee M.P."/>
            <person name="Chan W.Y."/>
            <person name="van Zyl E."/>
            <person name="De Maayer P."/>
            <person name="Coutinho T.A."/>
            <person name="Blom J."/>
            <person name="Smits T.H."/>
            <person name="Duffy B."/>
            <person name="Venter S.N."/>
        </authorList>
    </citation>
    <scope>NUCLEOTIDE SEQUENCE [LARGE SCALE GENOMIC DNA]</scope>
    <source>
        <strain evidence="2 3">LMG 24534</strain>
    </source>
</reference>
<dbReference type="Pfam" id="PF19942">
    <property type="entry name" value="DUF6404"/>
    <property type="match status" value="1"/>
</dbReference>
<dbReference type="InterPro" id="IPR045644">
    <property type="entry name" value="DUF6404"/>
</dbReference>
<keyword evidence="1" id="KW-0812">Transmembrane</keyword>
<keyword evidence="3" id="KW-1185">Reference proteome</keyword>
<dbReference type="AlphaFoldDB" id="A0A1X1BU16"/>
<evidence type="ECO:0000313" key="2">
    <source>
        <dbReference type="EMBL" id="ORM51802.1"/>
    </source>
</evidence>
<gene>
    <name evidence="2" type="ORF">HA41_13955</name>
</gene>
<evidence type="ECO:0000256" key="1">
    <source>
        <dbReference type="SAM" id="Phobius"/>
    </source>
</evidence>
<protein>
    <submittedName>
        <fullName evidence="2">Uncharacterized protein</fullName>
    </submittedName>
</protein>
<dbReference type="EMBL" id="MLFN01000043">
    <property type="protein sequence ID" value="ORM51802.1"/>
    <property type="molecule type" value="Genomic_DNA"/>
</dbReference>
<name>A0A1X1BU16_9GAMM</name>
<keyword evidence="1" id="KW-1133">Transmembrane helix</keyword>
<dbReference type="RefSeq" id="WP_094121330.1">
    <property type="nucleotide sequence ID" value="NZ_MLFN01000043.1"/>
</dbReference>
<evidence type="ECO:0000313" key="3">
    <source>
        <dbReference type="Proteomes" id="UP000193933"/>
    </source>
</evidence>